<gene>
    <name evidence="3" type="ORF">HPF_18010</name>
</gene>
<evidence type="ECO:0000256" key="2">
    <source>
        <dbReference type="SAM" id="SignalP"/>
    </source>
</evidence>
<keyword evidence="4" id="KW-1185">Reference proteome</keyword>
<protein>
    <recommendedName>
        <fullName evidence="5">DUF3299 domain-containing protein</fullName>
    </recommendedName>
</protein>
<feature type="region of interest" description="Disordered" evidence="1">
    <location>
        <begin position="33"/>
        <end position="55"/>
    </location>
</feature>
<organism evidence="3 4">
    <name type="scientific">Hydrogenophaga pseudoflava</name>
    <name type="common">Pseudomonas carboxydoflava</name>
    <dbReference type="NCBI Taxonomy" id="47421"/>
    <lineage>
        <taxon>Bacteria</taxon>
        <taxon>Pseudomonadati</taxon>
        <taxon>Pseudomonadota</taxon>
        <taxon>Betaproteobacteria</taxon>
        <taxon>Burkholderiales</taxon>
        <taxon>Comamonadaceae</taxon>
        <taxon>Hydrogenophaga</taxon>
    </lineage>
</organism>
<dbReference type="AlphaFoldDB" id="A0A4P6X4L6"/>
<evidence type="ECO:0000313" key="4">
    <source>
        <dbReference type="Proteomes" id="UP000293912"/>
    </source>
</evidence>
<feature type="signal peptide" evidence="2">
    <location>
        <begin position="1"/>
        <end position="21"/>
    </location>
</feature>
<dbReference type="Proteomes" id="UP000293912">
    <property type="component" value="Chromosome"/>
</dbReference>
<name>A0A4P6X4L6_HYDPS</name>
<proteinExistence type="predicted"/>
<sequence length="185" mass="19713" precursor="true">MNLLFRCLLLPLVCGSGLAFAQLTSPIGTPAAPAAGAAADPAVPPHVQGQGAGVHSPLSPFAPLKPREDVVPWSLLTDIKTEVKNKRITPVYTPAVQALNQKTQKVQGFMLPLGPGEQQRHFLLASVPPTCSFCTPGGPESMIEVRTKAPVKYSLNAVVVEGTFHVLQNDPYGLYYRMTEAVGTK</sequence>
<evidence type="ECO:0008006" key="5">
    <source>
        <dbReference type="Google" id="ProtNLM"/>
    </source>
</evidence>
<dbReference type="Pfam" id="PF11736">
    <property type="entry name" value="DUF3299"/>
    <property type="match status" value="1"/>
</dbReference>
<feature type="chain" id="PRO_5020872144" description="DUF3299 domain-containing protein" evidence="2">
    <location>
        <begin position="22"/>
        <end position="185"/>
    </location>
</feature>
<dbReference type="InterPro" id="IPR021727">
    <property type="entry name" value="DUF3299"/>
</dbReference>
<dbReference type="EMBL" id="CP037867">
    <property type="protein sequence ID" value="QBM29596.1"/>
    <property type="molecule type" value="Genomic_DNA"/>
</dbReference>
<evidence type="ECO:0000256" key="1">
    <source>
        <dbReference type="SAM" id="MobiDB-lite"/>
    </source>
</evidence>
<reference evidence="3 4" key="1">
    <citation type="submission" date="2019-03" db="EMBL/GenBank/DDBJ databases">
        <authorList>
            <person name="Sebastian G."/>
            <person name="Baumann P."/>
            <person name="Ruckert C."/>
            <person name="Kalinowski J."/>
            <person name="Nebel B."/>
            <person name="Takors R."/>
            <person name="Blombach B."/>
        </authorList>
    </citation>
    <scope>NUCLEOTIDE SEQUENCE [LARGE SCALE GENOMIC DNA]</scope>
    <source>
        <strain evidence="3 4">DSM 1084</strain>
    </source>
</reference>
<evidence type="ECO:0000313" key="3">
    <source>
        <dbReference type="EMBL" id="QBM29596.1"/>
    </source>
</evidence>
<keyword evidence="2" id="KW-0732">Signal</keyword>
<accession>A0A4P6X4L6</accession>
<dbReference type="Gene3D" id="2.40.50.870">
    <property type="entry name" value="Protein of unknown function (DUF3299)"/>
    <property type="match status" value="1"/>
</dbReference>
<dbReference type="KEGG" id="hpse:HPF_18010"/>